<dbReference type="Pfam" id="PF18417">
    <property type="entry name" value="LodA_C"/>
    <property type="match status" value="1"/>
</dbReference>
<feature type="domain" description="L-lysine epsilon oxidase C-terminal" evidence="2">
    <location>
        <begin position="351"/>
        <end position="492"/>
    </location>
</feature>
<evidence type="ECO:0000259" key="1">
    <source>
        <dbReference type="Pfam" id="PF17990"/>
    </source>
</evidence>
<organism evidence="3 4">
    <name type="scientific">Deinococcus roseus</name>
    <dbReference type="NCBI Taxonomy" id="392414"/>
    <lineage>
        <taxon>Bacteria</taxon>
        <taxon>Thermotogati</taxon>
        <taxon>Deinococcota</taxon>
        <taxon>Deinococci</taxon>
        <taxon>Deinococcales</taxon>
        <taxon>Deinococcaceae</taxon>
        <taxon>Deinococcus</taxon>
    </lineage>
</organism>
<gene>
    <name evidence="3" type="ORF">GCM10008938_11240</name>
</gene>
<evidence type="ECO:0000313" key="3">
    <source>
        <dbReference type="EMBL" id="GGJ26856.1"/>
    </source>
</evidence>
<reference evidence="4" key="1">
    <citation type="journal article" date="2019" name="Int. J. Syst. Evol. Microbiol.">
        <title>The Global Catalogue of Microorganisms (GCM) 10K type strain sequencing project: providing services to taxonomists for standard genome sequencing and annotation.</title>
        <authorList>
            <consortium name="The Broad Institute Genomics Platform"/>
            <consortium name="The Broad Institute Genome Sequencing Center for Infectious Disease"/>
            <person name="Wu L."/>
            <person name="Ma J."/>
        </authorList>
    </citation>
    <scope>NUCLEOTIDE SEQUENCE [LARGE SCALE GENOMIC DNA]</scope>
    <source>
        <strain evidence="4">JCM 14370</strain>
    </source>
</reference>
<dbReference type="InterPro" id="IPR033798">
    <property type="entry name" value="LodA-like"/>
</dbReference>
<dbReference type="RefSeq" id="WP_189001199.1">
    <property type="nucleotide sequence ID" value="NZ_BMOD01000003.1"/>
</dbReference>
<evidence type="ECO:0000313" key="4">
    <source>
        <dbReference type="Proteomes" id="UP000632222"/>
    </source>
</evidence>
<name>A0ABQ2CW69_9DEIO</name>
<keyword evidence="4" id="KW-1185">Reference proteome</keyword>
<proteinExistence type="predicted"/>
<feature type="domain" description="L-Lysine epsilon oxidase N-terminal" evidence="1">
    <location>
        <begin position="13"/>
        <end position="223"/>
    </location>
</feature>
<comment type="caution">
    <text evidence="3">The sequence shown here is derived from an EMBL/GenBank/DDBJ whole genome shotgun (WGS) entry which is preliminary data.</text>
</comment>
<evidence type="ECO:0000259" key="2">
    <source>
        <dbReference type="Pfam" id="PF18417"/>
    </source>
</evidence>
<dbReference type="Pfam" id="PF17990">
    <property type="entry name" value="LodA_N"/>
    <property type="match status" value="1"/>
</dbReference>
<evidence type="ECO:0008006" key="5">
    <source>
        <dbReference type="Google" id="ProtNLM"/>
    </source>
</evidence>
<accession>A0ABQ2CW69</accession>
<sequence length="635" mass="70811">MTQTSTIHSVAIYPGIGIARVGNSDAYFLAPDLPGEIPSANGSFKDPDGKVKRQAARFRIYGLDENGIPVREITASEATITWRVELANLKAGWYQFINAMDLGGLSKTAPKRNAGFQGEERNQLVLTPGSKSISGTDQFGTDFEFHGSCLSQDVYMGELRTDEDGRLLVLGGHGQAYPAQPGARPITFANNDGWCDDVSDGPVRATVTLGGQTFEAEPAYVVVTPPNFAPGLHGPLTMLDVVHNLYQDMGWWVPGLEPSFEKDVLPIFQRLTANQWVNNGVFMAFGYGSPLNFEDPDLIAKLSDASEENQPFRQRIFELFRPPTADQRMEAYAPPFYGDGFGEANPDDFLNDLPLTPLMYQTLQQWAAGAFVPDLGQHENIPFQELDALQQCEALNQAGLYDCLGGPFHPGIELTWVMRRAEMWAAPYRLKLLPEGEIPQLDWGTVLYPAICLNPESGPLIASGPGSLTRWMGVPWHTDEASCASGYDPHFYVSTPSFWAARVPNQVMNDAAVPALEQPDLPELQAMKRFSYRQDWYRDIQGSSYYDRINNMIHEWWELGIIEPTPVQREGYPSVMWVESGRNEALTGSPDYSLQLVEKAEAFSQPQKVRMKLLASAQPEEGRKLPRRVYNQWNR</sequence>
<dbReference type="EMBL" id="BMOD01000003">
    <property type="protein sequence ID" value="GGJ26856.1"/>
    <property type="molecule type" value="Genomic_DNA"/>
</dbReference>
<dbReference type="InterPro" id="IPR041173">
    <property type="entry name" value="LodA_C"/>
</dbReference>
<dbReference type="CDD" id="cd14731">
    <property type="entry name" value="LodA_like_1"/>
    <property type="match status" value="1"/>
</dbReference>
<dbReference type="Proteomes" id="UP000632222">
    <property type="component" value="Unassembled WGS sequence"/>
</dbReference>
<dbReference type="InterPro" id="IPR041168">
    <property type="entry name" value="LodA_N"/>
</dbReference>
<protein>
    <recommendedName>
        <fullName evidence="5">L-lysine 6-oxidase</fullName>
    </recommendedName>
</protein>